<evidence type="ECO:0000313" key="2">
    <source>
        <dbReference type="Proteomes" id="UP000604737"/>
    </source>
</evidence>
<dbReference type="EMBL" id="BMYO01000003">
    <property type="protein sequence ID" value="GHD60645.1"/>
    <property type="molecule type" value="Genomic_DNA"/>
</dbReference>
<dbReference type="Proteomes" id="UP000604737">
    <property type="component" value="Unassembled WGS sequence"/>
</dbReference>
<evidence type="ECO:0000313" key="1">
    <source>
        <dbReference type="EMBL" id="GHD60645.1"/>
    </source>
</evidence>
<keyword evidence="2" id="KW-1185">Reference proteome</keyword>
<accession>A0ABQ3GZ28</accession>
<organism evidence="1 2">
    <name type="scientific">Jeongeupia chitinilytica</name>
    <dbReference type="NCBI Taxonomy" id="1041641"/>
    <lineage>
        <taxon>Bacteria</taxon>
        <taxon>Pseudomonadati</taxon>
        <taxon>Pseudomonadota</taxon>
        <taxon>Betaproteobacteria</taxon>
        <taxon>Neisseriales</taxon>
        <taxon>Chitinibacteraceae</taxon>
        <taxon>Jeongeupia</taxon>
    </lineage>
</organism>
<reference evidence="2" key="1">
    <citation type="journal article" date="2019" name="Int. J. Syst. Evol. Microbiol.">
        <title>The Global Catalogue of Microorganisms (GCM) 10K type strain sequencing project: providing services to taxonomists for standard genome sequencing and annotation.</title>
        <authorList>
            <consortium name="The Broad Institute Genomics Platform"/>
            <consortium name="The Broad Institute Genome Sequencing Center for Infectious Disease"/>
            <person name="Wu L."/>
            <person name="Ma J."/>
        </authorList>
    </citation>
    <scope>NUCLEOTIDE SEQUENCE [LARGE SCALE GENOMIC DNA]</scope>
    <source>
        <strain evidence="2">KCTC 23701</strain>
    </source>
</reference>
<proteinExistence type="predicted"/>
<dbReference type="Pfam" id="PF05751">
    <property type="entry name" value="FixH"/>
    <property type="match status" value="1"/>
</dbReference>
<comment type="caution">
    <text evidence="1">The sequence shown here is derived from an EMBL/GenBank/DDBJ whole genome shotgun (WGS) entry which is preliminary data.</text>
</comment>
<evidence type="ECO:0008006" key="3">
    <source>
        <dbReference type="Google" id="ProtNLM"/>
    </source>
</evidence>
<sequence length="166" mass="18896">MSMTLPRKSPWYKSPWPWFLMFFPALAVLAGVTTFVIAFKTEDSLVSDDYYKEGQEINQRLARDDKAREMGLSAQLMVSDDSRAVRILLNRPVDGELFLKVIHPTIAGHDQQLKLVSQGPMLYAVQLDKPLPSHRWQLELGDNAGQWRLKSEELLQGSTVLTLQPN</sequence>
<dbReference type="InterPro" id="IPR008620">
    <property type="entry name" value="FixH"/>
</dbReference>
<protein>
    <recommendedName>
        <fullName evidence="3">Nitrogen fixation protein FixH</fullName>
    </recommendedName>
</protein>
<name>A0ABQ3GZ28_9NEIS</name>
<gene>
    <name evidence="1" type="ORF">GCM10007350_14000</name>
</gene>